<evidence type="ECO:0000256" key="4">
    <source>
        <dbReference type="SAM" id="SignalP"/>
    </source>
</evidence>
<keyword evidence="2" id="KW-0472">Membrane</keyword>
<comment type="subcellular location">
    <subcellularLocation>
        <location evidence="1">Cell outer membrane</location>
    </subcellularLocation>
</comment>
<accession>A0A6L3ZHR3</accession>
<gene>
    <name evidence="5" type="ORF">F8C82_01885</name>
</gene>
<feature type="signal peptide" evidence="4">
    <location>
        <begin position="1"/>
        <end position="21"/>
    </location>
</feature>
<dbReference type="GO" id="GO:0009279">
    <property type="term" value="C:cell outer membrane"/>
    <property type="evidence" value="ECO:0007669"/>
    <property type="project" value="UniProtKB-SubCell"/>
</dbReference>
<evidence type="ECO:0000256" key="2">
    <source>
        <dbReference type="ARBA" id="ARBA00023136"/>
    </source>
</evidence>
<dbReference type="AlphaFoldDB" id="A0A6L3ZHR3"/>
<evidence type="ECO:0000313" key="5">
    <source>
        <dbReference type="EMBL" id="KAB2817173.1"/>
    </source>
</evidence>
<organism evidence="5 6">
    <name type="scientific">Phaeocystidibacter marisrubri</name>
    <dbReference type="NCBI Taxonomy" id="1577780"/>
    <lineage>
        <taxon>Bacteria</taxon>
        <taxon>Pseudomonadati</taxon>
        <taxon>Bacteroidota</taxon>
        <taxon>Flavobacteriia</taxon>
        <taxon>Flavobacteriales</taxon>
        <taxon>Phaeocystidibacteraceae</taxon>
        <taxon>Phaeocystidibacter</taxon>
    </lineage>
</organism>
<keyword evidence="4" id="KW-0732">Signal</keyword>
<dbReference type="Proteomes" id="UP000484164">
    <property type="component" value="Unassembled WGS sequence"/>
</dbReference>
<dbReference type="OrthoDB" id="1264254at2"/>
<sequence>MRIAARLSVIATVVLSSTAFAQGQPTGGEESVGNVEVKVFERYEATVRSANKLSQQPNYEDTTTKKIEVDYDFSPRIVQTKVELDPIPAAQITTTKIERLPENMVKLGMGNYTTPEFSLILANSRSVSTSWSLALDHFSTATGALRDRSVFNDNYTMNNQLRAGIVNVNTRWRLKADIDLNLRDISYYGIEKMAGLNETLTDSDPSRQRYYKYGASARYERTTNRGNDPFRGIGARYYFLHDRYGASENFVSAMSDWTIPAGDLDLYLGVGADYLNYAADSTSTSAYAIRFKPHVRKETNGIYFTVGLNLAFVGSNMTSVEFTQDQAVNKLYFFPDLKAELPLVRDVLNIFGGWVGDVDLNGLDVISTLNPYIAPGTLVQPTGVNKVYLGFSGRISRRFGYNIQADYNIYSNRALFYRDSATYFTGFDPYLNVEYADMSVFSPRVELTYHHPSGIEVSADASVFAYGREEEKIAYHLPDFKGGIHAAYTWKEKIVLKTDFTITGPRIGFGDNEDLEAAQMPTFYDWRLYTEYRYNKFLSAYLSVNNILNQDYDLWYGYPAQGTRFILGLALRF</sequence>
<dbReference type="Gene3D" id="2.40.170.20">
    <property type="entry name" value="TonB-dependent receptor, beta-barrel domain"/>
    <property type="match status" value="1"/>
</dbReference>
<protein>
    <recommendedName>
        <fullName evidence="7">TonB-dependent receptor</fullName>
    </recommendedName>
</protein>
<evidence type="ECO:0000313" key="6">
    <source>
        <dbReference type="Proteomes" id="UP000484164"/>
    </source>
</evidence>
<name>A0A6L3ZHR3_9FLAO</name>
<dbReference type="InterPro" id="IPR036942">
    <property type="entry name" value="Beta-barrel_TonB_sf"/>
</dbReference>
<feature type="chain" id="PRO_5026697338" description="TonB-dependent receptor" evidence="4">
    <location>
        <begin position="22"/>
        <end position="573"/>
    </location>
</feature>
<reference evidence="5 6" key="1">
    <citation type="submission" date="2019-10" db="EMBL/GenBank/DDBJ databases">
        <title>Genome sequence of Phaeocystidibacter marisrubri JCM30614 (type strain).</title>
        <authorList>
            <person name="Bowman J.P."/>
        </authorList>
    </citation>
    <scope>NUCLEOTIDE SEQUENCE [LARGE SCALE GENOMIC DNA]</scope>
    <source>
        <strain evidence="5 6">JCM 30614</strain>
    </source>
</reference>
<proteinExistence type="predicted"/>
<comment type="caution">
    <text evidence="5">The sequence shown here is derived from an EMBL/GenBank/DDBJ whole genome shotgun (WGS) entry which is preliminary data.</text>
</comment>
<dbReference type="RefSeq" id="WP_151691743.1">
    <property type="nucleotide sequence ID" value="NZ_BMGX01000002.1"/>
</dbReference>
<dbReference type="EMBL" id="WBVQ01000001">
    <property type="protein sequence ID" value="KAB2817173.1"/>
    <property type="molecule type" value="Genomic_DNA"/>
</dbReference>
<evidence type="ECO:0000256" key="3">
    <source>
        <dbReference type="ARBA" id="ARBA00023237"/>
    </source>
</evidence>
<keyword evidence="6" id="KW-1185">Reference proteome</keyword>
<dbReference type="SUPFAM" id="SSF56935">
    <property type="entry name" value="Porins"/>
    <property type="match status" value="1"/>
</dbReference>
<evidence type="ECO:0000256" key="1">
    <source>
        <dbReference type="ARBA" id="ARBA00004442"/>
    </source>
</evidence>
<evidence type="ECO:0008006" key="7">
    <source>
        <dbReference type="Google" id="ProtNLM"/>
    </source>
</evidence>
<keyword evidence="3" id="KW-0998">Cell outer membrane</keyword>